<evidence type="ECO:0008006" key="11">
    <source>
        <dbReference type="Google" id="ProtNLM"/>
    </source>
</evidence>
<comment type="subcellular location">
    <subcellularLocation>
        <location evidence="1">Membrane</location>
        <topology evidence="1">Multi-pass membrane protein</topology>
    </subcellularLocation>
</comment>
<dbReference type="OMA" id="DKHCNPL"/>
<accession>A0A388K0D4</accession>
<evidence type="ECO:0000313" key="10">
    <source>
        <dbReference type="Proteomes" id="UP000265515"/>
    </source>
</evidence>
<evidence type="ECO:0000256" key="7">
    <source>
        <dbReference type="SAM" id="Phobius"/>
    </source>
</evidence>
<sequence>MFAALGSCVASCCAVCACEACKGVAGGITRRSARLAYCGIFFFALLTSWVLRDFAEPVLEKIPWIDTMGLKPSKEWYGTQAVLRVTLGNFLFFLLFSILLCGVKDKREVRDGWQHGGWMLKFILWIAIIVIAFLVPNSAVHVYGHLARFGSGVFLLIQVVLLLDFMYTWNESWVSADDERWLYGLFGVSALSYILTGVLAGLLFYWFNPAGEDCQLNIFFISFTLFLTAAISVLSVHPSINGSLLPSSIITLYCMYLCYNALASEPRTYECNGLAKHLNAVSRSTLLMGVTTTMLAVVYSAVRAGSSTSLFSPPDSPTVGGADTEPMLAPNRVAMGDGKDAGGDEEEGTSSVSFRRRRRDDPHPVSYNYSFFHIIFALASMYSAMLLTGWGREATEGTEIIDVGWTSVWVKMGSQWVTVLLYVWSLMAPLIFPDRDFS</sequence>
<dbReference type="PANTHER" id="PTHR10383:SF9">
    <property type="entry name" value="SERINE INCORPORATOR, ISOFORM F"/>
    <property type="match status" value="1"/>
</dbReference>
<proteinExistence type="inferred from homology"/>
<dbReference type="EMBL" id="BFEA01000039">
    <property type="protein sequence ID" value="GBG63476.1"/>
    <property type="molecule type" value="Genomic_DNA"/>
</dbReference>
<evidence type="ECO:0000256" key="5">
    <source>
        <dbReference type="ARBA" id="ARBA00023136"/>
    </source>
</evidence>
<evidence type="ECO:0000256" key="2">
    <source>
        <dbReference type="ARBA" id="ARBA00006665"/>
    </source>
</evidence>
<dbReference type="InterPro" id="IPR005016">
    <property type="entry name" value="TDE1/TMS"/>
</dbReference>
<feature type="transmembrane region" description="Helical" evidence="7">
    <location>
        <begin position="152"/>
        <end position="169"/>
    </location>
</feature>
<feature type="region of interest" description="Disordered" evidence="6">
    <location>
        <begin position="311"/>
        <end position="357"/>
    </location>
</feature>
<dbReference type="PANTHER" id="PTHR10383">
    <property type="entry name" value="SERINE INCORPORATOR"/>
    <property type="match status" value="1"/>
</dbReference>
<evidence type="ECO:0000256" key="3">
    <source>
        <dbReference type="ARBA" id="ARBA00022692"/>
    </source>
</evidence>
<keyword evidence="5 7" id="KW-0472">Membrane</keyword>
<feature type="transmembrane region" description="Helical" evidence="7">
    <location>
        <begin position="34"/>
        <end position="51"/>
    </location>
</feature>
<keyword evidence="8" id="KW-0732">Signal</keyword>
<feature type="chain" id="PRO_5017215508" description="Serine incorporator" evidence="8">
    <location>
        <begin position="21"/>
        <end position="438"/>
    </location>
</feature>
<keyword evidence="4 7" id="KW-1133">Transmembrane helix</keyword>
<dbReference type="GO" id="GO:0016020">
    <property type="term" value="C:membrane"/>
    <property type="evidence" value="ECO:0007669"/>
    <property type="project" value="UniProtKB-SubCell"/>
</dbReference>
<feature type="transmembrane region" description="Helical" evidence="7">
    <location>
        <begin position="371"/>
        <end position="391"/>
    </location>
</feature>
<keyword evidence="10" id="KW-1185">Reference proteome</keyword>
<evidence type="ECO:0000256" key="8">
    <source>
        <dbReference type="SAM" id="SignalP"/>
    </source>
</evidence>
<feature type="signal peptide" evidence="8">
    <location>
        <begin position="1"/>
        <end position="20"/>
    </location>
</feature>
<evidence type="ECO:0000256" key="1">
    <source>
        <dbReference type="ARBA" id="ARBA00004141"/>
    </source>
</evidence>
<feature type="transmembrane region" description="Helical" evidence="7">
    <location>
        <begin position="81"/>
        <end position="102"/>
    </location>
</feature>
<feature type="transmembrane region" description="Helical" evidence="7">
    <location>
        <begin position="122"/>
        <end position="140"/>
    </location>
</feature>
<feature type="transmembrane region" description="Helical" evidence="7">
    <location>
        <begin position="218"/>
        <end position="237"/>
    </location>
</feature>
<comment type="caution">
    <text evidence="9">The sequence shown here is derived from an EMBL/GenBank/DDBJ whole genome shotgun (WGS) entry which is preliminary data.</text>
</comment>
<dbReference type="AlphaFoldDB" id="A0A388K0D4"/>
<evidence type="ECO:0000256" key="4">
    <source>
        <dbReference type="ARBA" id="ARBA00022989"/>
    </source>
</evidence>
<dbReference type="Gramene" id="GBG63476">
    <property type="protein sequence ID" value="GBG63476"/>
    <property type="gene ID" value="CBR_g38094"/>
</dbReference>
<organism evidence="9 10">
    <name type="scientific">Chara braunii</name>
    <name type="common">Braun's stonewort</name>
    <dbReference type="NCBI Taxonomy" id="69332"/>
    <lineage>
        <taxon>Eukaryota</taxon>
        <taxon>Viridiplantae</taxon>
        <taxon>Streptophyta</taxon>
        <taxon>Charophyceae</taxon>
        <taxon>Charales</taxon>
        <taxon>Characeae</taxon>
        <taxon>Chara</taxon>
    </lineage>
</organism>
<dbReference type="STRING" id="69332.A0A388K0D4"/>
<dbReference type="Proteomes" id="UP000265515">
    <property type="component" value="Unassembled WGS sequence"/>
</dbReference>
<gene>
    <name evidence="9" type="ORF">CBR_g38094</name>
</gene>
<protein>
    <recommendedName>
        <fullName evidence="11">Serine incorporator</fullName>
    </recommendedName>
</protein>
<dbReference type="OrthoDB" id="5963193at2759"/>
<reference evidence="9 10" key="1">
    <citation type="journal article" date="2018" name="Cell">
        <title>The Chara Genome: Secondary Complexity and Implications for Plant Terrestrialization.</title>
        <authorList>
            <person name="Nishiyama T."/>
            <person name="Sakayama H."/>
            <person name="Vries J.D."/>
            <person name="Buschmann H."/>
            <person name="Saint-Marcoux D."/>
            <person name="Ullrich K.K."/>
            <person name="Haas F.B."/>
            <person name="Vanderstraeten L."/>
            <person name="Becker D."/>
            <person name="Lang D."/>
            <person name="Vosolsobe S."/>
            <person name="Rombauts S."/>
            <person name="Wilhelmsson P.K.I."/>
            <person name="Janitza P."/>
            <person name="Kern R."/>
            <person name="Heyl A."/>
            <person name="Rumpler F."/>
            <person name="Villalobos L.I.A.C."/>
            <person name="Clay J.M."/>
            <person name="Skokan R."/>
            <person name="Toyoda A."/>
            <person name="Suzuki Y."/>
            <person name="Kagoshima H."/>
            <person name="Schijlen E."/>
            <person name="Tajeshwar N."/>
            <person name="Catarino B."/>
            <person name="Hetherington A.J."/>
            <person name="Saltykova A."/>
            <person name="Bonnot C."/>
            <person name="Breuninger H."/>
            <person name="Symeonidi A."/>
            <person name="Radhakrishnan G.V."/>
            <person name="Van Nieuwerburgh F."/>
            <person name="Deforce D."/>
            <person name="Chang C."/>
            <person name="Karol K.G."/>
            <person name="Hedrich R."/>
            <person name="Ulvskov P."/>
            <person name="Glockner G."/>
            <person name="Delwiche C.F."/>
            <person name="Petrasek J."/>
            <person name="Van de Peer Y."/>
            <person name="Friml J."/>
            <person name="Beilby M."/>
            <person name="Dolan L."/>
            <person name="Kohara Y."/>
            <person name="Sugano S."/>
            <person name="Fujiyama A."/>
            <person name="Delaux P.-M."/>
            <person name="Quint M."/>
            <person name="TheiBen G."/>
            <person name="Hagemann M."/>
            <person name="Harholt J."/>
            <person name="Dunand C."/>
            <person name="Zachgo S."/>
            <person name="Langdale J."/>
            <person name="Maumus F."/>
            <person name="Straeten D.V.D."/>
            <person name="Gould S.B."/>
            <person name="Rensing S.A."/>
        </authorList>
    </citation>
    <scope>NUCLEOTIDE SEQUENCE [LARGE SCALE GENOMIC DNA]</scope>
    <source>
        <strain evidence="9 10">S276</strain>
    </source>
</reference>
<feature type="transmembrane region" description="Helical" evidence="7">
    <location>
        <begin position="243"/>
        <end position="263"/>
    </location>
</feature>
<feature type="transmembrane region" description="Helical" evidence="7">
    <location>
        <begin position="181"/>
        <end position="206"/>
    </location>
</feature>
<name>A0A388K0D4_CHABU</name>
<dbReference type="Pfam" id="PF03348">
    <property type="entry name" value="Serinc"/>
    <property type="match status" value="1"/>
</dbReference>
<feature type="transmembrane region" description="Helical" evidence="7">
    <location>
        <begin position="412"/>
        <end position="432"/>
    </location>
</feature>
<keyword evidence="3 7" id="KW-0812">Transmembrane</keyword>
<comment type="similarity">
    <text evidence="2">Belongs to the TDE1 family.</text>
</comment>
<evidence type="ECO:0000256" key="6">
    <source>
        <dbReference type="SAM" id="MobiDB-lite"/>
    </source>
</evidence>
<feature type="transmembrane region" description="Helical" evidence="7">
    <location>
        <begin position="284"/>
        <end position="302"/>
    </location>
</feature>
<evidence type="ECO:0000313" key="9">
    <source>
        <dbReference type="EMBL" id="GBG63476.1"/>
    </source>
</evidence>